<comment type="caution">
    <text evidence="3">The sequence shown here is derived from an EMBL/GenBank/DDBJ whole genome shotgun (WGS) entry which is preliminary data.</text>
</comment>
<dbReference type="InterPro" id="IPR006311">
    <property type="entry name" value="TAT_signal"/>
</dbReference>
<feature type="chain" id="PRO_5012423035" evidence="1">
    <location>
        <begin position="20"/>
        <end position="257"/>
    </location>
</feature>
<proteinExistence type="predicted"/>
<feature type="domain" description="Oxidoreductase molybdopterin-binding" evidence="2">
    <location>
        <begin position="88"/>
        <end position="233"/>
    </location>
</feature>
<sequence>MILPRRQLLTALPASLALAGCDALTRNPTAQAVIKSGEQATQRWQRLVGRDGLAREFSAADISPVFKANGTKLPTNPEWQALAAGGFADWRLQVTGLVSRELSLSLADLKRLPQRSQITRHDCVEGWSAIGQWTGPQLAPILKAAGLRDGARYIVFLCADDYGGEASKGGLQSKSRYYESIDLVDAFHPQTILAHSLNNQPLDTAHGAPIRLRVERQLGYKQAKYLMRIVVADSLAPFGQGKGGYWPDRGYEWYAGT</sequence>
<organism evidence="3 4">
    <name type="scientific">Sandarakinorhabdus cyanobacteriorum</name>
    <dbReference type="NCBI Taxonomy" id="1981098"/>
    <lineage>
        <taxon>Bacteria</taxon>
        <taxon>Pseudomonadati</taxon>
        <taxon>Pseudomonadota</taxon>
        <taxon>Alphaproteobacteria</taxon>
        <taxon>Sphingomonadales</taxon>
        <taxon>Sphingosinicellaceae</taxon>
        <taxon>Sandarakinorhabdus</taxon>
    </lineage>
</organism>
<evidence type="ECO:0000313" key="4">
    <source>
        <dbReference type="Proteomes" id="UP000216991"/>
    </source>
</evidence>
<evidence type="ECO:0000313" key="3">
    <source>
        <dbReference type="EMBL" id="OYQ27077.1"/>
    </source>
</evidence>
<reference evidence="3 4" key="1">
    <citation type="submission" date="2017-07" db="EMBL/GenBank/DDBJ databases">
        <title>Sandarakinorhabdus cyanobacteriorum sp. nov., a novel bacterium isolated from cyanobacterial aggregates in a eutrophic lake.</title>
        <authorList>
            <person name="Cai H."/>
        </authorList>
    </citation>
    <scope>NUCLEOTIDE SEQUENCE [LARGE SCALE GENOMIC DNA]</scope>
    <source>
        <strain evidence="3 4">TH057</strain>
    </source>
</reference>
<keyword evidence="4" id="KW-1185">Reference proteome</keyword>
<dbReference type="InterPro" id="IPR000572">
    <property type="entry name" value="OxRdtase_Mopterin-bd_dom"/>
</dbReference>
<gene>
    <name evidence="3" type="ORF">CHU93_11230</name>
</gene>
<evidence type="ECO:0000256" key="1">
    <source>
        <dbReference type="SAM" id="SignalP"/>
    </source>
</evidence>
<dbReference type="PROSITE" id="PS51257">
    <property type="entry name" value="PROKAR_LIPOPROTEIN"/>
    <property type="match status" value="1"/>
</dbReference>
<dbReference type="PANTHER" id="PTHR43032:SF2">
    <property type="entry name" value="BLL0505 PROTEIN"/>
    <property type="match status" value="1"/>
</dbReference>
<dbReference type="SUPFAM" id="SSF56524">
    <property type="entry name" value="Oxidoreductase molybdopterin-binding domain"/>
    <property type="match status" value="1"/>
</dbReference>
<dbReference type="Proteomes" id="UP000216991">
    <property type="component" value="Unassembled WGS sequence"/>
</dbReference>
<evidence type="ECO:0000259" key="2">
    <source>
        <dbReference type="Pfam" id="PF00174"/>
    </source>
</evidence>
<accession>A0A255YCV2</accession>
<dbReference type="EMBL" id="NOXT01000115">
    <property type="protein sequence ID" value="OYQ27077.1"/>
    <property type="molecule type" value="Genomic_DNA"/>
</dbReference>
<dbReference type="RefSeq" id="WP_094474128.1">
    <property type="nucleotide sequence ID" value="NZ_NOXT01000115.1"/>
</dbReference>
<dbReference type="Pfam" id="PF00174">
    <property type="entry name" value="Oxidored_molyb"/>
    <property type="match status" value="1"/>
</dbReference>
<dbReference type="PROSITE" id="PS51318">
    <property type="entry name" value="TAT"/>
    <property type="match status" value="1"/>
</dbReference>
<dbReference type="PANTHER" id="PTHR43032">
    <property type="entry name" value="PROTEIN-METHIONINE-SULFOXIDE REDUCTASE"/>
    <property type="match status" value="1"/>
</dbReference>
<dbReference type="InterPro" id="IPR036374">
    <property type="entry name" value="OxRdtase_Mopterin-bd_sf"/>
</dbReference>
<feature type="signal peptide" evidence="1">
    <location>
        <begin position="1"/>
        <end position="19"/>
    </location>
</feature>
<protein>
    <submittedName>
        <fullName evidence="3">Molybdopterin-binding protein</fullName>
    </submittedName>
</protein>
<dbReference type="Gene3D" id="3.90.420.10">
    <property type="entry name" value="Oxidoreductase, molybdopterin-binding domain"/>
    <property type="match status" value="1"/>
</dbReference>
<keyword evidence="1" id="KW-0732">Signal</keyword>
<dbReference type="OrthoDB" id="9795587at2"/>
<name>A0A255YCV2_9SPHN</name>
<dbReference type="AlphaFoldDB" id="A0A255YCV2"/>